<dbReference type="Proteomes" id="UP001164743">
    <property type="component" value="Chromosome 5A"/>
</dbReference>
<proteinExistence type="predicted"/>
<gene>
    <name evidence="2" type="ORF">PtA15_5A348</name>
</gene>
<accession>A0ABY7CI63</accession>
<feature type="chain" id="PRO_5047391072" evidence="1">
    <location>
        <begin position="18"/>
        <end position="104"/>
    </location>
</feature>
<keyword evidence="1" id="KW-0732">Signal</keyword>
<keyword evidence="3" id="KW-1185">Reference proteome</keyword>
<reference evidence="2" key="1">
    <citation type="submission" date="2022-10" db="EMBL/GenBank/DDBJ databases">
        <title>Puccinia triticina Genome sequencing and assembly.</title>
        <authorList>
            <person name="Li C."/>
        </authorList>
    </citation>
    <scope>NUCLEOTIDE SEQUENCE</scope>
    <source>
        <strain evidence="2">Pt15</strain>
    </source>
</reference>
<organism evidence="2 3">
    <name type="scientific">Puccinia triticina</name>
    <dbReference type="NCBI Taxonomy" id="208348"/>
    <lineage>
        <taxon>Eukaryota</taxon>
        <taxon>Fungi</taxon>
        <taxon>Dikarya</taxon>
        <taxon>Basidiomycota</taxon>
        <taxon>Pucciniomycotina</taxon>
        <taxon>Pucciniomycetes</taxon>
        <taxon>Pucciniales</taxon>
        <taxon>Pucciniaceae</taxon>
        <taxon>Puccinia</taxon>
    </lineage>
</organism>
<feature type="signal peptide" evidence="1">
    <location>
        <begin position="1"/>
        <end position="17"/>
    </location>
</feature>
<name>A0ABY7CI63_9BASI</name>
<evidence type="ECO:0000313" key="3">
    <source>
        <dbReference type="Proteomes" id="UP001164743"/>
    </source>
</evidence>
<dbReference type="EMBL" id="CP110425">
    <property type="protein sequence ID" value="WAQ84775.1"/>
    <property type="molecule type" value="Genomic_DNA"/>
</dbReference>
<sequence length="104" mass="11413">MALGLLFFLLLLGTLLAYFLIPRVPEVAYNNKKTFEGDSTTGLSFEALEPAWFAFSTRINLAIASKTSSFRPHTNTINVVVKDLLSARSPIKFARGSSLVSLFA</sequence>
<dbReference type="GeneID" id="77809994"/>
<dbReference type="RefSeq" id="XP_053020330.1">
    <property type="nucleotide sequence ID" value="XM_053169099.1"/>
</dbReference>
<protein>
    <submittedName>
        <fullName evidence="2">Uncharacterized protein</fullName>
    </submittedName>
</protein>
<evidence type="ECO:0000313" key="2">
    <source>
        <dbReference type="EMBL" id="WAQ84775.1"/>
    </source>
</evidence>
<evidence type="ECO:0000256" key="1">
    <source>
        <dbReference type="SAM" id="SignalP"/>
    </source>
</evidence>